<protein>
    <submittedName>
        <fullName evidence="2">Uncharacterized protein</fullName>
    </submittedName>
</protein>
<reference evidence="2 3" key="1">
    <citation type="submission" date="2021-05" db="EMBL/GenBank/DDBJ databases">
        <title>A Polyphasic approach of four new species of the genus Ohtaekwangia: Ohtaekwangia histidinii sp. nov., Ohtaekwangia cretensis sp. nov., Ohtaekwangia indiensis sp. nov., Ohtaekwangia reichenbachii sp. nov. from diverse environment.</title>
        <authorList>
            <person name="Octaviana S."/>
        </authorList>
    </citation>
    <scope>NUCLEOTIDE SEQUENCE [LARGE SCALE GENOMIC DNA]</scope>
    <source>
        <strain evidence="2 3">PWU37</strain>
    </source>
</reference>
<dbReference type="Proteomes" id="UP001319180">
    <property type="component" value="Unassembled WGS sequence"/>
</dbReference>
<evidence type="ECO:0000256" key="1">
    <source>
        <dbReference type="SAM" id="SignalP"/>
    </source>
</evidence>
<comment type="caution">
    <text evidence="2">The sequence shown here is derived from an EMBL/GenBank/DDBJ whole genome shotgun (WGS) entry which is preliminary data.</text>
</comment>
<accession>A0AAP2DD95</accession>
<dbReference type="RefSeq" id="WP_254092445.1">
    <property type="nucleotide sequence ID" value="NZ_JAHESC010000037.1"/>
</dbReference>
<dbReference type="EMBL" id="JAHESC010000037">
    <property type="protein sequence ID" value="MBT1689222.1"/>
    <property type="molecule type" value="Genomic_DNA"/>
</dbReference>
<feature type="signal peptide" evidence="1">
    <location>
        <begin position="1"/>
        <end position="21"/>
    </location>
</feature>
<evidence type="ECO:0000313" key="2">
    <source>
        <dbReference type="EMBL" id="MBT1689222.1"/>
    </source>
</evidence>
<gene>
    <name evidence="2" type="ORF">KK078_21835</name>
</gene>
<sequence length="150" mass="16666">MNLRHVTLLFVLLAGSTDVFAQPQKVTVTCGKKISLEFTSRNEVHEIKIRMDAGDKLQFKVTPTGDYLNVRAEITDPAGGHIYPTGDGFNEPMFEEKLRFLEVTTGQLSARGEYTIKLFNCPSLYPSYSKAGEYSFVATCFKKDGTVVGN</sequence>
<proteinExistence type="predicted"/>
<evidence type="ECO:0000313" key="3">
    <source>
        <dbReference type="Proteomes" id="UP001319180"/>
    </source>
</evidence>
<keyword evidence="3" id="KW-1185">Reference proteome</keyword>
<keyword evidence="1" id="KW-0732">Signal</keyword>
<dbReference type="AlphaFoldDB" id="A0AAP2DD95"/>
<organism evidence="2 3">
    <name type="scientific">Dawidia soli</name>
    <dbReference type="NCBI Taxonomy" id="2782352"/>
    <lineage>
        <taxon>Bacteria</taxon>
        <taxon>Pseudomonadati</taxon>
        <taxon>Bacteroidota</taxon>
        <taxon>Cytophagia</taxon>
        <taxon>Cytophagales</taxon>
        <taxon>Chryseotaleaceae</taxon>
        <taxon>Dawidia</taxon>
    </lineage>
</organism>
<name>A0AAP2DD95_9BACT</name>
<feature type="chain" id="PRO_5042923255" evidence="1">
    <location>
        <begin position="22"/>
        <end position="150"/>
    </location>
</feature>